<sequence>MSFSKQFSRLKAKSKKWLGIGEGDVSRPASALSSRPGSVPPPASINVTSASPAPAQHDPVSSSSEPPTVVDSTPSKNSSTWAGVRAVLTTLESSAGAFPPLASAIRGLIACIDIFERSSKEHKEYEQLALRLKDILVDLSAHKLTSLPRGSQMTKSVERLDIKAEANNVKNMQDRTSGRQLVDAFVGLNDITECYRRIDDHLKRLMLNANLVILDTVTKQAMEAQLSKMSPSMSATYNSAESADVQRRSCTPGTREPQINSLLEWARAPGAGRTYWMNGMAGTGKTTITHSVCTELDRTFQLGASFFCSRTIPECRQVKYIIPSIAYQLARFSHGFRDELVKALESDPDACSRAPNIQYENLIVCPLAAVQARLPANFIVVIDALDECENDNVVGQILDLLLSSPDKLPVRYLVSSRPEPEIHDRMVSRAGGRLVLHDLEPASVQMDIEAYMRDELKDIPLTDSQWKAILVRCGVLFIYASTVCRYIKQGHKMKNLNEAVRAIVESASSPMAHGDEKTIDGLYLTILTNAFENSDMSKMNKARAKDLLEAVICAAEPTTLGVYADMLGLGDAERVDALLQSLRSVVNVTEKTGLVATLHASFPDFMFSKDRSGRFFCDRNTRNATMAEACLRIIKTAQSGFNICELPSSYRLDSEIEGLDERVAKAIPRQLNYASRYWSKHLNLGEYRPELTNIVHDFFASWLLVWMEVINLTGHIRRATLIVQDAEKWCTEHKAPEDLIALTHDASQFVSVFANHPVSQSTPHIYVSMLPFWPRSRPISAAYLPQTSGLVRPTGTAIDRRQLALIATWKVSTRNVESMSLTADGGRLVVPSENSIEVYDTTTGESVLSLTDERARNVDYVAVSPDGTTVVFSRQDDAAYVWDMKNGGTVTQLLPDNISGVPCIAFSSDGSRLACGLTKGDVYLRRLDQEAGSVIRLAGHTGSVMSVVFSPSGLHLATGSGDKTVRVWNLRTGRPVGEPFEGHTGYVLSVSYSDDGSRLASASQDNTIRVWDPQTGQTVLGPLTGHSRNVSSVSFSPGGAFIASGSWDHTIRVYDAHTGHTALGPLHGHTKAVNWVKYSPDGTRLYSCSDDGTVRTWNVQDRGTSDALSTASGVSTGIYSVRYSHSGRHVVSGSSDGTVHVWDVRTGELVRGPLRGHEEGVASVDYSPDDQYIASGSYDSTLRLWDATTGNNIHGPMRGHSEPVNCVRFSADGSALVSGSYDGTVRMWDVRTGQQTKQLLQGDEPILSVGMSSDARRVVCGSQDGRIRVVDGHTGDTLIDPIPAHTNLVRSVEMWADGMRFVSGSDDKSVQIWDGLTGKQAAVCGNDDWSHSGIVLSVCVSPNGLTASGYSVL</sequence>
<evidence type="ECO:0000256" key="2">
    <source>
        <dbReference type="ARBA" id="ARBA00022737"/>
    </source>
</evidence>
<dbReference type="InterPro" id="IPR019775">
    <property type="entry name" value="WD40_repeat_CS"/>
</dbReference>
<evidence type="ECO:0000313" key="7">
    <source>
        <dbReference type="Proteomes" id="UP000012065"/>
    </source>
</evidence>
<feature type="repeat" description="WD" evidence="3">
    <location>
        <begin position="1197"/>
        <end position="1238"/>
    </location>
</feature>
<dbReference type="SUPFAM" id="SSF82171">
    <property type="entry name" value="DPP6 N-terminal domain-like"/>
    <property type="match status" value="1"/>
</dbReference>
<feature type="repeat" description="WD" evidence="3">
    <location>
        <begin position="1111"/>
        <end position="1152"/>
    </location>
</feature>
<proteinExistence type="predicted"/>
<dbReference type="CDD" id="cd00200">
    <property type="entry name" value="WD40"/>
    <property type="match status" value="2"/>
</dbReference>
<dbReference type="Proteomes" id="UP000012065">
    <property type="component" value="Unassembled WGS sequence"/>
</dbReference>
<evidence type="ECO:0000313" key="6">
    <source>
        <dbReference type="EMBL" id="CCO36447.1"/>
    </source>
</evidence>
<organism evidence="6 7">
    <name type="scientific">Thanatephorus cucumeris (strain AG1-IB / isolate 7/3/14)</name>
    <name type="common">Lettuce bottom rot fungus</name>
    <name type="synonym">Rhizoctonia solani</name>
    <dbReference type="NCBI Taxonomy" id="1108050"/>
    <lineage>
        <taxon>Eukaryota</taxon>
        <taxon>Fungi</taxon>
        <taxon>Dikarya</taxon>
        <taxon>Basidiomycota</taxon>
        <taxon>Agaricomycotina</taxon>
        <taxon>Agaricomycetes</taxon>
        <taxon>Cantharellales</taxon>
        <taxon>Ceratobasidiaceae</taxon>
        <taxon>Rhizoctonia</taxon>
        <taxon>Rhizoctonia solani AG-1</taxon>
    </lineage>
</organism>
<protein>
    <submittedName>
        <fullName evidence="6">Vegetative incompatibility protein HET-E-1</fullName>
    </submittedName>
</protein>
<feature type="repeat" description="WD" evidence="3">
    <location>
        <begin position="1154"/>
        <end position="1195"/>
    </location>
</feature>
<feature type="repeat" description="WD" evidence="3">
    <location>
        <begin position="851"/>
        <end position="892"/>
    </location>
</feature>
<evidence type="ECO:0000256" key="4">
    <source>
        <dbReference type="SAM" id="MobiDB-lite"/>
    </source>
</evidence>
<feature type="repeat" description="WD" evidence="3">
    <location>
        <begin position="1066"/>
        <end position="1107"/>
    </location>
</feature>
<comment type="caution">
    <text evidence="6">The sequence shown here is derived from an EMBL/GenBank/DDBJ whole genome shotgun (WGS) entry which is preliminary data.</text>
</comment>
<evidence type="ECO:0000259" key="5">
    <source>
        <dbReference type="Pfam" id="PF24883"/>
    </source>
</evidence>
<dbReference type="Gene3D" id="2.130.10.10">
    <property type="entry name" value="YVTN repeat-like/Quinoprotein amine dehydrogenase"/>
    <property type="match status" value="4"/>
</dbReference>
<dbReference type="Pfam" id="PF24883">
    <property type="entry name" value="NPHP3_N"/>
    <property type="match status" value="1"/>
</dbReference>
<dbReference type="SUPFAM" id="SSF50978">
    <property type="entry name" value="WD40 repeat-like"/>
    <property type="match status" value="2"/>
</dbReference>
<dbReference type="SMART" id="SM00320">
    <property type="entry name" value="WD40"/>
    <property type="match status" value="12"/>
</dbReference>
<dbReference type="InterPro" id="IPR001680">
    <property type="entry name" value="WD40_rpt"/>
</dbReference>
<dbReference type="InterPro" id="IPR015943">
    <property type="entry name" value="WD40/YVTN_repeat-like_dom_sf"/>
</dbReference>
<keyword evidence="1 3" id="KW-0853">WD repeat</keyword>
<dbReference type="SUPFAM" id="SSF52540">
    <property type="entry name" value="P-loop containing nucleoside triphosphate hydrolases"/>
    <property type="match status" value="1"/>
</dbReference>
<dbReference type="InterPro" id="IPR056884">
    <property type="entry name" value="NPHP3-like_N"/>
</dbReference>
<dbReference type="PANTHER" id="PTHR19848">
    <property type="entry name" value="WD40 REPEAT PROTEIN"/>
    <property type="match status" value="1"/>
</dbReference>
<dbReference type="EMBL" id="CAOJ01015974">
    <property type="protein sequence ID" value="CCO36447.1"/>
    <property type="molecule type" value="Genomic_DNA"/>
</dbReference>
<evidence type="ECO:0000256" key="3">
    <source>
        <dbReference type="PROSITE-ProRule" id="PRU00221"/>
    </source>
</evidence>
<dbReference type="PROSITE" id="PS50082">
    <property type="entry name" value="WD_REPEATS_2"/>
    <property type="match status" value="9"/>
</dbReference>
<dbReference type="InterPro" id="IPR020472">
    <property type="entry name" value="WD40_PAC1"/>
</dbReference>
<accession>M5CGN9</accession>
<gene>
    <name evidence="6" type="ORF">BN14_10582</name>
</gene>
<feature type="repeat" description="WD" evidence="3">
    <location>
        <begin position="1023"/>
        <end position="1064"/>
    </location>
</feature>
<dbReference type="PRINTS" id="PR00320">
    <property type="entry name" value="GPROTEINBRPT"/>
</dbReference>
<feature type="repeat" description="WD" evidence="3">
    <location>
        <begin position="937"/>
        <end position="978"/>
    </location>
</feature>
<reference evidence="6 7" key="1">
    <citation type="journal article" date="2013" name="J. Biotechnol.">
        <title>Establishment and interpretation of the genome sequence of the phytopathogenic fungus Rhizoctonia solani AG1-IB isolate 7/3/14.</title>
        <authorList>
            <person name="Wibberg D.W."/>
            <person name="Jelonek L.J."/>
            <person name="Rupp O.R."/>
            <person name="Hennig M.H."/>
            <person name="Eikmeyer F.E."/>
            <person name="Goesmann A.G."/>
            <person name="Hartmann A.H."/>
            <person name="Borriss R.B."/>
            <person name="Grosch R.G."/>
            <person name="Puehler A.P."/>
            <person name="Schlueter A.S."/>
        </authorList>
    </citation>
    <scope>NUCLEOTIDE SEQUENCE [LARGE SCALE GENOMIC DNA]</scope>
    <source>
        <strain evidence="7">AG1-IB / isolate 7/3/14</strain>
    </source>
</reference>
<dbReference type="PROSITE" id="PS50294">
    <property type="entry name" value="WD_REPEATS_REGION"/>
    <property type="match status" value="8"/>
</dbReference>
<dbReference type="InterPro" id="IPR027417">
    <property type="entry name" value="P-loop_NTPase"/>
</dbReference>
<feature type="compositionally biased region" description="Low complexity" evidence="4">
    <location>
        <begin position="58"/>
        <end position="75"/>
    </location>
</feature>
<feature type="repeat" description="WD" evidence="3">
    <location>
        <begin position="1282"/>
        <end position="1323"/>
    </location>
</feature>
<dbReference type="PROSITE" id="PS00678">
    <property type="entry name" value="WD_REPEATS_1"/>
    <property type="match status" value="5"/>
</dbReference>
<feature type="region of interest" description="Disordered" evidence="4">
    <location>
        <begin position="21"/>
        <end position="79"/>
    </location>
</feature>
<evidence type="ECO:0000256" key="1">
    <source>
        <dbReference type="ARBA" id="ARBA00022574"/>
    </source>
</evidence>
<keyword evidence="2" id="KW-0677">Repeat</keyword>
<dbReference type="Gene3D" id="3.40.50.300">
    <property type="entry name" value="P-loop containing nucleotide triphosphate hydrolases"/>
    <property type="match status" value="1"/>
</dbReference>
<feature type="repeat" description="WD" evidence="3">
    <location>
        <begin position="980"/>
        <end position="1021"/>
    </location>
</feature>
<dbReference type="Pfam" id="PF00400">
    <property type="entry name" value="WD40"/>
    <property type="match status" value="9"/>
</dbReference>
<dbReference type="HOGENOM" id="CLU_000288_6_3_1"/>
<dbReference type="InterPro" id="IPR036322">
    <property type="entry name" value="WD40_repeat_dom_sf"/>
</dbReference>
<dbReference type="PANTHER" id="PTHR19848:SF8">
    <property type="entry name" value="F-BOX AND WD REPEAT DOMAIN CONTAINING 7"/>
    <property type="match status" value="1"/>
</dbReference>
<feature type="domain" description="Nephrocystin 3-like N-terminal" evidence="5">
    <location>
        <begin position="262"/>
        <end position="417"/>
    </location>
</feature>
<name>M5CGN9_THACB</name>